<comment type="caution">
    <text evidence="3">The sequence shown here is derived from an EMBL/GenBank/DDBJ whole genome shotgun (WGS) entry which is preliminary data.</text>
</comment>
<dbReference type="Proteomes" id="UP000261739">
    <property type="component" value="Unassembled WGS sequence"/>
</dbReference>
<feature type="region of interest" description="Disordered" evidence="1">
    <location>
        <begin position="135"/>
        <end position="185"/>
    </location>
</feature>
<evidence type="ECO:0000313" key="4">
    <source>
        <dbReference type="Proteomes" id="UP000261739"/>
    </source>
</evidence>
<proteinExistence type="predicted"/>
<keyword evidence="2" id="KW-0472">Membrane</keyword>
<reference evidence="3 4" key="1">
    <citation type="journal article" date="2018" name="Nat. Biotechnol.">
        <title>A standardized bacterial taxonomy based on genome phylogeny substantially revises the tree of life.</title>
        <authorList>
            <person name="Parks D.H."/>
            <person name="Chuvochina M."/>
            <person name="Waite D.W."/>
            <person name="Rinke C."/>
            <person name="Skarshewski A."/>
            <person name="Chaumeil P.A."/>
            <person name="Hugenholtz P."/>
        </authorList>
    </citation>
    <scope>NUCLEOTIDE SEQUENCE [LARGE SCALE GENOMIC DNA]</scope>
    <source>
        <strain evidence="3">UBA11247</strain>
    </source>
</reference>
<keyword evidence="2" id="KW-0812">Transmembrane</keyword>
<organism evidence="3 4">
    <name type="scientific">Corynebacterium nuruki</name>
    <dbReference type="NCBI Taxonomy" id="1032851"/>
    <lineage>
        <taxon>Bacteria</taxon>
        <taxon>Bacillati</taxon>
        <taxon>Actinomycetota</taxon>
        <taxon>Actinomycetes</taxon>
        <taxon>Mycobacteriales</taxon>
        <taxon>Corynebacteriaceae</taxon>
        <taxon>Corynebacterium</taxon>
    </lineage>
</organism>
<keyword evidence="2" id="KW-1133">Transmembrane helix</keyword>
<accession>A0A3D4SZP7</accession>
<feature type="transmembrane region" description="Helical" evidence="2">
    <location>
        <begin position="64"/>
        <end position="88"/>
    </location>
</feature>
<evidence type="ECO:0000256" key="1">
    <source>
        <dbReference type="SAM" id="MobiDB-lite"/>
    </source>
</evidence>
<feature type="transmembrane region" description="Helical" evidence="2">
    <location>
        <begin position="94"/>
        <end position="118"/>
    </location>
</feature>
<name>A0A3D4SZP7_9CORY</name>
<dbReference type="STRING" id="863239.GCA_000213935_01572"/>
<dbReference type="EMBL" id="DQID01000211">
    <property type="protein sequence ID" value="HCT14752.1"/>
    <property type="molecule type" value="Genomic_DNA"/>
</dbReference>
<evidence type="ECO:0000256" key="2">
    <source>
        <dbReference type="SAM" id="Phobius"/>
    </source>
</evidence>
<feature type="transmembrane region" description="Helical" evidence="2">
    <location>
        <begin position="31"/>
        <end position="52"/>
    </location>
</feature>
<dbReference type="AlphaFoldDB" id="A0A3D4SZP7"/>
<protein>
    <submittedName>
        <fullName evidence="3">Uncharacterized protein</fullName>
    </submittedName>
</protein>
<sequence>MLRRFTTLATAVLMLVSVVFFTGRVDPGTGVWLFYIYFSVSFFLLISGVLLTERDYFGPRRHPVNRMFVLLSWTGVGGLLVLMIEIAVLDSAHLWLYVIASVAVLIGVMGSTVVAVSARPWRDLFYSRRTPGDVDRDAGNGRATTGGSPVPTALPGRSDAVPTGDDPVHGVPREQPGGGERHPGA</sequence>
<evidence type="ECO:0000313" key="3">
    <source>
        <dbReference type="EMBL" id="HCT14752.1"/>
    </source>
</evidence>
<gene>
    <name evidence="3" type="ORF">DIW82_08190</name>
</gene>
<dbReference type="RefSeq" id="WP_273051991.1">
    <property type="nucleotide sequence ID" value="NZ_DAITTW010000098.1"/>
</dbReference>